<proteinExistence type="predicted"/>
<evidence type="ECO:0000256" key="4">
    <source>
        <dbReference type="ARBA" id="ARBA00022833"/>
    </source>
</evidence>
<keyword evidence="6" id="KW-0645">Protease</keyword>
<reference evidence="6 7" key="1">
    <citation type="submission" date="2014-06" db="EMBL/GenBank/DDBJ databases">
        <authorList>
            <person name="Bishop-Lilly K.A."/>
            <person name="Broomall S.M."/>
            <person name="Chain P.S."/>
            <person name="Chertkov O."/>
            <person name="Coyne S.R."/>
            <person name="Daligault H.E."/>
            <person name="Davenport K.W."/>
            <person name="Erkkila T."/>
            <person name="Frey K.G."/>
            <person name="Gibbons H.S."/>
            <person name="Gu W."/>
            <person name="Jaissle J."/>
            <person name="Johnson S.L."/>
            <person name="Koroleva G.I."/>
            <person name="Ladner J.T."/>
            <person name="Lo C.-C."/>
            <person name="Minogue T.D."/>
            <person name="Munk C."/>
            <person name="Palacios G.F."/>
            <person name="Redden C.L."/>
            <person name="Rosenzweig C.N."/>
            <person name="Scholz M.B."/>
            <person name="Teshima H."/>
            <person name="Xu Y."/>
        </authorList>
    </citation>
    <scope>NUCLEOTIDE SEQUENCE [LARGE SCALE GENOMIC DNA]</scope>
    <source>
        <strain evidence="6 7">EO147</strain>
    </source>
</reference>
<dbReference type="InterPro" id="IPR053138">
    <property type="entry name" value="N-alpha-Ac-DABA_deacetylase"/>
</dbReference>
<accession>A0AAI8BDE6</accession>
<evidence type="ECO:0000256" key="1">
    <source>
        <dbReference type="ARBA" id="ARBA00001947"/>
    </source>
</evidence>
<dbReference type="EMBL" id="CP008727">
    <property type="protein sequence ID" value="AIO70818.1"/>
    <property type="molecule type" value="Genomic_DNA"/>
</dbReference>
<keyword evidence="6" id="KW-0121">Carboxypeptidase</keyword>
<dbReference type="RefSeq" id="WP_010109078.1">
    <property type="nucleotide sequence ID" value="NZ_CP008727.1"/>
</dbReference>
<dbReference type="GO" id="GO:0016788">
    <property type="term" value="F:hydrolase activity, acting on ester bonds"/>
    <property type="evidence" value="ECO:0007669"/>
    <property type="project" value="InterPro"/>
</dbReference>
<feature type="domain" description="Succinylglutamate desuccinylase/Aspartoacylase catalytic" evidence="5">
    <location>
        <begin position="32"/>
        <end position="108"/>
    </location>
</feature>
<keyword evidence="3" id="KW-0378">Hydrolase</keyword>
<gene>
    <name evidence="6" type="ORF">DM82_5362</name>
</gene>
<protein>
    <submittedName>
        <fullName evidence="6">Zinc carboxypeptidase family protein</fullName>
    </submittedName>
</protein>
<evidence type="ECO:0000313" key="7">
    <source>
        <dbReference type="Proteomes" id="UP000029424"/>
    </source>
</evidence>
<dbReference type="AlphaFoldDB" id="A0AAI8BDE6"/>
<dbReference type="PANTHER" id="PTHR37326">
    <property type="entry name" value="BLL3975 PROTEIN"/>
    <property type="match status" value="1"/>
</dbReference>
<dbReference type="SUPFAM" id="SSF53187">
    <property type="entry name" value="Zn-dependent exopeptidases"/>
    <property type="match status" value="1"/>
</dbReference>
<dbReference type="CDD" id="cd06250">
    <property type="entry name" value="M14_PaAOTO_like"/>
    <property type="match status" value="1"/>
</dbReference>
<comment type="cofactor">
    <cofactor evidence="1">
        <name>Zn(2+)</name>
        <dbReference type="ChEBI" id="CHEBI:29105"/>
    </cofactor>
</comment>
<keyword evidence="7" id="KW-1185">Reference proteome</keyword>
<dbReference type="KEGG" id="bok:DM82_5362"/>
<dbReference type="PANTHER" id="PTHR37326:SF1">
    <property type="entry name" value="BLL3975 PROTEIN"/>
    <property type="match status" value="1"/>
</dbReference>
<dbReference type="Gene3D" id="3.40.630.10">
    <property type="entry name" value="Zn peptidases"/>
    <property type="match status" value="1"/>
</dbReference>
<keyword evidence="2" id="KW-0479">Metal-binding</keyword>
<keyword evidence="4" id="KW-0862">Zinc</keyword>
<dbReference type="Proteomes" id="UP000029424">
    <property type="component" value="Chromosome 2"/>
</dbReference>
<sequence>MQHHRIPLGFDTPGSALALDAFRYGAAGVGRRTVYIQAGLHANEVPGMLVLCHLRARLAALEDAGRLAGEIVVVPAANPLGLRQIALGMHHGRFELASGENFNRRFAPFADAVGERIAASGLGGETHAASAVKAAIGEALAALKPATQLEALRIALMRLAASADVVLDLHCDREACLHVYANDRQLTEAATLSRHLGAELVLHAAVQGGASFDDNLVCEWQRIYERAGLPVDSVPVFAATVELRGRTDVSHALASADADRLIGYLGSLGVIAGEMRPAAPAQPFVAPLAGVETLRAPCAGVLVYHRNVGEWIARGDVVAEIVDPVEGSTIALKSDVDGLLFARDHERYVSAGHNVSFVASREPLGKASLLTA</sequence>
<dbReference type="Pfam" id="PF24827">
    <property type="entry name" value="AstE_AspA_cat"/>
    <property type="match status" value="1"/>
</dbReference>
<dbReference type="GO" id="GO:0046872">
    <property type="term" value="F:metal ion binding"/>
    <property type="evidence" value="ECO:0007669"/>
    <property type="project" value="UniProtKB-KW"/>
</dbReference>
<evidence type="ECO:0000256" key="3">
    <source>
        <dbReference type="ARBA" id="ARBA00022801"/>
    </source>
</evidence>
<evidence type="ECO:0000259" key="5">
    <source>
        <dbReference type="Pfam" id="PF24827"/>
    </source>
</evidence>
<evidence type="ECO:0000256" key="2">
    <source>
        <dbReference type="ARBA" id="ARBA00022723"/>
    </source>
</evidence>
<dbReference type="InterPro" id="IPR055438">
    <property type="entry name" value="AstE_AspA_cat"/>
</dbReference>
<organism evidence="6 7">
    <name type="scientific">Burkholderia oklahomensis</name>
    <dbReference type="NCBI Taxonomy" id="342113"/>
    <lineage>
        <taxon>Bacteria</taxon>
        <taxon>Pseudomonadati</taxon>
        <taxon>Pseudomonadota</taxon>
        <taxon>Betaproteobacteria</taxon>
        <taxon>Burkholderiales</taxon>
        <taxon>Burkholderiaceae</taxon>
        <taxon>Burkholderia</taxon>
        <taxon>pseudomallei group</taxon>
    </lineage>
</organism>
<name>A0AAI8BDE6_9BURK</name>
<evidence type="ECO:0000313" key="6">
    <source>
        <dbReference type="EMBL" id="AIO70818.1"/>
    </source>
</evidence>
<dbReference type="GO" id="GO:0004180">
    <property type="term" value="F:carboxypeptidase activity"/>
    <property type="evidence" value="ECO:0007669"/>
    <property type="project" value="UniProtKB-KW"/>
</dbReference>